<dbReference type="InterPro" id="IPR007403">
    <property type="entry name" value="DUF456"/>
</dbReference>
<reference evidence="2 3" key="1">
    <citation type="submission" date="2019-02" db="EMBL/GenBank/DDBJ databases">
        <title>Deep-cultivation of Planctomycetes and their phenomic and genomic characterization uncovers novel biology.</title>
        <authorList>
            <person name="Wiegand S."/>
            <person name="Jogler M."/>
            <person name="Boedeker C."/>
            <person name="Pinto D."/>
            <person name="Vollmers J."/>
            <person name="Rivas-Marin E."/>
            <person name="Kohn T."/>
            <person name="Peeters S.H."/>
            <person name="Heuer A."/>
            <person name="Rast P."/>
            <person name="Oberbeckmann S."/>
            <person name="Bunk B."/>
            <person name="Jeske O."/>
            <person name="Meyerdierks A."/>
            <person name="Storesund J.E."/>
            <person name="Kallscheuer N."/>
            <person name="Luecker S."/>
            <person name="Lage O.M."/>
            <person name="Pohl T."/>
            <person name="Merkel B.J."/>
            <person name="Hornburger P."/>
            <person name="Mueller R.-W."/>
            <person name="Bruemmer F."/>
            <person name="Labrenz M."/>
            <person name="Spormann A.M."/>
            <person name="Op den Camp H."/>
            <person name="Overmann J."/>
            <person name="Amann R."/>
            <person name="Jetten M.S.M."/>
            <person name="Mascher T."/>
            <person name="Medema M.H."/>
            <person name="Devos D.P."/>
            <person name="Kaster A.-K."/>
            <person name="Ovreas L."/>
            <person name="Rohde M."/>
            <person name="Galperin M.Y."/>
            <person name="Jogler C."/>
        </authorList>
    </citation>
    <scope>NUCLEOTIDE SEQUENCE [LARGE SCALE GENOMIC DNA]</scope>
    <source>
        <strain evidence="2 3">FF011L</strain>
    </source>
</reference>
<dbReference type="AlphaFoldDB" id="A0A517MBR4"/>
<evidence type="ECO:0008006" key="4">
    <source>
        <dbReference type="Google" id="ProtNLM"/>
    </source>
</evidence>
<feature type="transmembrane region" description="Helical" evidence="1">
    <location>
        <begin position="12"/>
        <end position="37"/>
    </location>
</feature>
<dbReference type="Pfam" id="PF04306">
    <property type="entry name" value="DUF456"/>
    <property type="match status" value="1"/>
</dbReference>
<keyword evidence="1" id="KW-0472">Membrane</keyword>
<evidence type="ECO:0000313" key="2">
    <source>
        <dbReference type="EMBL" id="QDS92339.1"/>
    </source>
</evidence>
<proteinExistence type="predicted"/>
<keyword evidence="1" id="KW-0812">Transmembrane</keyword>
<feature type="transmembrane region" description="Helical" evidence="1">
    <location>
        <begin position="44"/>
        <end position="61"/>
    </location>
</feature>
<dbReference type="OrthoDB" id="282141at2"/>
<dbReference type="Proteomes" id="UP000320672">
    <property type="component" value="Chromosome"/>
</dbReference>
<dbReference type="EMBL" id="CP036262">
    <property type="protein sequence ID" value="QDS92339.1"/>
    <property type="molecule type" value="Genomic_DNA"/>
</dbReference>
<organism evidence="2 3">
    <name type="scientific">Roseimaritima multifibrata</name>
    <dbReference type="NCBI Taxonomy" id="1930274"/>
    <lineage>
        <taxon>Bacteria</taxon>
        <taxon>Pseudomonadati</taxon>
        <taxon>Planctomycetota</taxon>
        <taxon>Planctomycetia</taxon>
        <taxon>Pirellulales</taxon>
        <taxon>Pirellulaceae</taxon>
        <taxon>Roseimaritima</taxon>
    </lineage>
</organism>
<dbReference type="RefSeq" id="WP_145350612.1">
    <property type="nucleotide sequence ID" value="NZ_CP036262.1"/>
</dbReference>
<sequence length="195" mass="19922">MPASNSEFLLAAWNLAPLGAFLAALSLIVFCVFAWALNLIALPGNWIAVLAVALYAWLGPVESRAGVGMACVVIAFGFALLGELFEFFAAAAGVQRAGASRRATFFAIVGSVGGALLGAVVALPIPVVGPVVGAVLFGGVGALAGAMFAEWTNGRPWKENWRIGQAAFWGRTIGTAGKMLAGLGVILTATISVCL</sequence>
<feature type="transmembrane region" description="Helical" evidence="1">
    <location>
        <begin position="131"/>
        <end position="149"/>
    </location>
</feature>
<protein>
    <recommendedName>
        <fullName evidence="4">DUF456 domain-containing protein</fullName>
    </recommendedName>
</protein>
<keyword evidence="1" id="KW-1133">Transmembrane helix</keyword>
<feature type="transmembrane region" description="Helical" evidence="1">
    <location>
        <begin position="67"/>
        <end position="91"/>
    </location>
</feature>
<gene>
    <name evidence="2" type="ORF">FF011L_10810</name>
</gene>
<evidence type="ECO:0000256" key="1">
    <source>
        <dbReference type="SAM" id="Phobius"/>
    </source>
</evidence>
<keyword evidence="3" id="KW-1185">Reference proteome</keyword>
<evidence type="ECO:0000313" key="3">
    <source>
        <dbReference type="Proteomes" id="UP000320672"/>
    </source>
</evidence>
<dbReference type="KEGG" id="rml:FF011L_10810"/>
<name>A0A517MBR4_9BACT</name>
<accession>A0A517MBR4</accession>
<feature type="transmembrane region" description="Helical" evidence="1">
    <location>
        <begin position="103"/>
        <end position="125"/>
    </location>
</feature>